<dbReference type="EMBL" id="KZ107839">
    <property type="protein sequence ID" value="OSS52426.1"/>
    <property type="molecule type" value="Genomic_DNA"/>
</dbReference>
<accession>A0A1Y2M8I6</accession>
<feature type="region of interest" description="Disordered" evidence="1">
    <location>
        <begin position="417"/>
        <end position="436"/>
    </location>
</feature>
<feature type="compositionally biased region" description="Basic residues" evidence="1">
    <location>
        <begin position="424"/>
        <end position="433"/>
    </location>
</feature>
<evidence type="ECO:0000313" key="2">
    <source>
        <dbReference type="EMBL" id="OSS52426.1"/>
    </source>
</evidence>
<organism evidence="2 3">
    <name type="scientific">Epicoccum nigrum</name>
    <name type="common">Soil fungus</name>
    <name type="synonym">Epicoccum purpurascens</name>
    <dbReference type="NCBI Taxonomy" id="105696"/>
    <lineage>
        <taxon>Eukaryota</taxon>
        <taxon>Fungi</taxon>
        <taxon>Dikarya</taxon>
        <taxon>Ascomycota</taxon>
        <taxon>Pezizomycotina</taxon>
        <taxon>Dothideomycetes</taxon>
        <taxon>Pleosporomycetidae</taxon>
        <taxon>Pleosporales</taxon>
        <taxon>Pleosporineae</taxon>
        <taxon>Didymellaceae</taxon>
        <taxon>Epicoccum</taxon>
    </lineage>
</organism>
<proteinExistence type="predicted"/>
<dbReference type="InParanoid" id="A0A1Y2M8I6"/>
<dbReference type="Proteomes" id="UP000193240">
    <property type="component" value="Unassembled WGS sequence"/>
</dbReference>
<gene>
    <name evidence="2" type="ORF">B5807_03066</name>
</gene>
<evidence type="ECO:0000313" key="3">
    <source>
        <dbReference type="Proteomes" id="UP000193240"/>
    </source>
</evidence>
<sequence>MSMPRSQSPTAPSHHRPPAKAILRTELTRSKKPSPLGSHYLFIFRLSPRRYTAAMQNFDPENGQIYTETTASSARSMLPTWARHSTGRSVDPARFKNVGTGAGLLQEMALRACCWNKHLFLPEALECAGWFYAEKIYRQLKETDALTFEAWTLFHQAFPAQVQLSHHFRVSREQVEMEWDSIVANLSKLDNPCVRTFFCGLGMSLDLSQLLSLTNISSLAALSLVPAPRYGHIHESDILADYNRLRNWCRAASEKKTLLNLKMLYLGATSKDAAQDTVLLDYLSALPALTLVGFKRSQLDMSGAKTYGPWKWVKEDSDRYTQILKGYDETEHRSMAERVLHLYNITEDSPLPTSGVWVQPGGSLGELLKGKGGREVRLSMTCFTVLSSRLDDVVWYRRNNLSPSFCSKRLQEFQTTTTTDGAKKGPKKRKMRQNKQQDVGLLLGEFL</sequence>
<reference evidence="2 3" key="1">
    <citation type="journal article" date="2017" name="Genome Announc.">
        <title>Genome sequence of the saprophytic ascomycete Epicoccum nigrum ICMP 19927 strain isolated from New Zealand.</title>
        <authorList>
            <person name="Fokin M."/>
            <person name="Fleetwood D."/>
            <person name="Weir B.S."/>
            <person name="Villas-Boas S.G."/>
        </authorList>
    </citation>
    <scope>NUCLEOTIDE SEQUENCE [LARGE SCALE GENOMIC DNA]</scope>
    <source>
        <strain evidence="2 3">ICMP 19927</strain>
    </source>
</reference>
<dbReference type="AlphaFoldDB" id="A0A1Y2M8I6"/>
<name>A0A1Y2M8I6_EPING</name>
<keyword evidence="3" id="KW-1185">Reference proteome</keyword>
<protein>
    <submittedName>
        <fullName evidence="2">Uncharacterized protein</fullName>
    </submittedName>
</protein>
<evidence type="ECO:0000256" key="1">
    <source>
        <dbReference type="SAM" id="MobiDB-lite"/>
    </source>
</evidence>